<accession>A0A964T331</accession>
<dbReference type="SUPFAM" id="SSF55347">
    <property type="entry name" value="Glyceraldehyde-3-phosphate dehydrogenase-like, C-terminal domain"/>
    <property type="match status" value="1"/>
</dbReference>
<dbReference type="Proteomes" id="UP000773614">
    <property type="component" value="Unassembled WGS sequence"/>
</dbReference>
<dbReference type="InterPro" id="IPR023210">
    <property type="entry name" value="NADP_OxRdtase_dom"/>
</dbReference>
<evidence type="ECO:0000313" key="7">
    <source>
        <dbReference type="Proteomes" id="UP000773614"/>
    </source>
</evidence>
<name>A0A964T331_9HYPH</name>
<dbReference type="GO" id="GO:0016491">
    <property type="term" value="F:oxidoreductase activity"/>
    <property type="evidence" value="ECO:0007669"/>
    <property type="project" value="UniProtKB-KW"/>
</dbReference>
<evidence type="ECO:0000259" key="5">
    <source>
        <dbReference type="Pfam" id="PF22725"/>
    </source>
</evidence>
<dbReference type="Pfam" id="PF00248">
    <property type="entry name" value="Aldo_ket_red"/>
    <property type="match status" value="1"/>
</dbReference>
<evidence type="ECO:0000313" key="6">
    <source>
        <dbReference type="EMBL" id="MYZ47024.1"/>
    </source>
</evidence>
<evidence type="ECO:0000256" key="1">
    <source>
        <dbReference type="ARBA" id="ARBA00010928"/>
    </source>
</evidence>
<gene>
    <name evidence="6" type="ORF">E4O86_04770</name>
</gene>
<dbReference type="Pfam" id="PF01408">
    <property type="entry name" value="GFO_IDH_MocA"/>
    <property type="match status" value="1"/>
</dbReference>
<dbReference type="PANTHER" id="PTHR22604">
    <property type="entry name" value="OXIDOREDUCTASES"/>
    <property type="match status" value="1"/>
</dbReference>
<dbReference type="InterPro" id="IPR036291">
    <property type="entry name" value="NAD(P)-bd_dom_sf"/>
</dbReference>
<dbReference type="InterPro" id="IPR055170">
    <property type="entry name" value="GFO_IDH_MocA-like_dom"/>
</dbReference>
<reference evidence="6" key="1">
    <citation type="submission" date="2019-03" db="EMBL/GenBank/DDBJ databases">
        <title>Afifella sp. nov., isolated from activated sludge.</title>
        <authorList>
            <person name="Li Q."/>
            <person name="Liu Y."/>
        </authorList>
    </citation>
    <scope>NUCLEOTIDE SEQUENCE</scope>
    <source>
        <strain evidence="6">L72</strain>
    </source>
</reference>
<protein>
    <submittedName>
        <fullName evidence="6">Oxidoreductase</fullName>
    </submittedName>
</protein>
<comment type="caution">
    <text evidence="6">The sequence shown here is derived from an EMBL/GenBank/DDBJ whole genome shotgun (WGS) entry which is preliminary data.</text>
</comment>
<comment type="similarity">
    <text evidence="1">Belongs to the Gfo/Idh/MocA family.</text>
</comment>
<dbReference type="EMBL" id="SPKJ01000009">
    <property type="protein sequence ID" value="MYZ47024.1"/>
    <property type="molecule type" value="Genomic_DNA"/>
</dbReference>
<dbReference type="SUPFAM" id="SSF51430">
    <property type="entry name" value="NAD(P)-linked oxidoreductase"/>
    <property type="match status" value="1"/>
</dbReference>
<dbReference type="InterPro" id="IPR036812">
    <property type="entry name" value="NAD(P)_OxRdtase_dom_sf"/>
</dbReference>
<dbReference type="SUPFAM" id="SSF51735">
    <property type="entry name" value="NAD(P)-binding Rossmann-fold domains"/>
    <property type="match status" value="1"/>
</dbReference>
<dbReference type="InterPro" id="IPR050984">
    <property type="entry name" value="Gfo/Idh/MocA_domain"/>
</dbReference>
<dbReference type="CDD" id="cd19082">
    <property type="entry name" value="AKR_AKR10A1_2"/>
    <property type="match status" value="1"/>
</dbReference>
<proteinExistence type="inferred from homology"/>
<dbReference type="InterPro" id="IPR000683">
    <property type="entry name" value="Gfo/Idh/MocA-like_OxRdtase_N"/>
</dbReference>
<dbReference type="OrthoDB" id="9774191at2"/>
<dbReference type="Pfam" id="PF22725">
    <property type="entry name" value="GFO_IDH_MocA_C3"/>
    <property type="match status" value="1"/>
</dbReference>
<dbReference type="Gene3D" id="3.40.50.720">
    <property type="entry name" value="NAD(P)-binding Rossmann-like Domain"/>
    <property type="match status" value="1"/>
</dbReference>
<dbReference type="Gene3D" id="3.30.360.10">
    <property type="entry name" value="Dihydrodipicolinate Reductase, domain 2"/>
    <property type="match status" value="1"/>
</dbReference>
<feature type="domain" description="Gfo/Idh/MocA-like oxidoreductase N-terminal" evidence="4">
    <location>
        <begin position="19"/>
        <end position="134"/>
    </location>
</feature>
<feature type="domain" description="NADP-dependent oxidoreductase" evidence="3">
    <location>
        <begin position="389"/>
        <end position="669"/>
    </location>
</feature>
<evidence type="ECO:0000259" key="3">
    <source>
        <dbReference type="Pfam" id="PF00248"/>
    </source>
</evidence>
<dbReference type="AlphaFoldDB" id="A0A964T331"/>
<keyword evidence="2" id="KW-0560">Oxidoreductase</keyword>
<dbReference type="GO" id="GO:0000166">
    <property type="term" value="F:nucleotide binding"/>
    <property type="evidence" value="ECO:0007669"/>
    <property type="project" value="InterPro"/>
</dbReference>
<organism evidence="6 7">
    <name type="scientific">Propylenella binzhouense</name>
    <dbReference type="NCBI Taxonomy" id="2555902"/>
    <lineage>
        <taxon>Bacteria</taxon>
        <taxon>Pseudomonadati</taxon>
        <taxon>Pseudomonadota</taxon>
        <taxon>Alphaproteobacteria</taxon>
        <taxon>Hyphomicrobiales</taxon>
        <taxon>Propylenellaceae</taxon>
        <taxon>Propylenella</taxon>
    </lineage>
</organism>
<dbReference type="RefSeq" id="WP_161139374.1">
    <property type="nucleotide sequence ID" value="NZ_SPKJ01000009.1"/>
</dbReference>
<evidence type="ECO:0000259" key="4">
    <source>
        <dbReference type="Pfam" id="PF01408"/>
    </source>
</evidence>
<sequence>MLQTEARDTAARTGTAPSLRWGIVGTGAIARQFAAALERARHGTLVAVATRDPSALTDNPFGGARIHKGHAALFADGEVDAVYIASPHPAHAEQAIAALEAGKHVLCEKPLAMNAAEASAVLDVAARSPGLLMEAFMYRGHPQTRAIVDIIRSGEIGEVTMIDAVFGYNTAFDARKRHFDPELGGGAILDIGCYVTSMCRLVAGVARGEPFADPIEVKGTGHLGTAGADERAAIAMRFPGGILAHGAASITTVQDAAARIHGTRGAIEVTSPWFCSGRQGGRSEIVVAVRPDQRRVVPIETEDWLYALEADLFARSVAAGEIEWPAPSHADTLGNMRTLDAWRREIGLAYPAESSARRVTVAGHPLRRREGAPMPTDETVAPGKAASRLAIGGMLLKTFPDAAIVYDSFFEAGGTTFDSAWIYGQGLMDKLLGEWLQSRGVRDQAVVIGKGAHSPLCRPEFIAPQLEETLERLRTDHLDLYFMHRDNPDVPVGEFVDVLDALRRAGRIGKFGGSNWTTARIDEANAYAQRTGKHGFELLSNNYSLAEMVAPMWPGCISSSGPDDTAWLKRTQTPIFAWSSQARGFFTDRAGRDKLGEPTLVASWYSDTNFERRDRVRALAAARGVSPAHIALAYLFTLPFPVFPIIGPASLAELRDSLGVVNVTITPEEGEWLKTGEGAPAGALREGTA</sequence>
<keyword evidence="7" id="KW-1185">Reference proteome</keyword>
<evidence type="ECO:0000256" key="2">
    <source>
        <dbReference type="ARBA" id="ARBA00023002"/>
    </source>
</evidence>
<feature type="domain" description="GFO/IDH/MocA-like oxidoreductase" evidence="5">
    <location>
        <begin position="145"/>
        <end position="268"/>
    </location>
</feature>
<dbReference type="PANTHER" id="PTHR22604:SF105">
    <property type="entry name" value="TRANS-1,2-DIHYDROBENZENE-1,2-DIOL DEHYDROGENASE"/>
    <property type="match status" value="1"/>
</dbReference>
<dbReference type="Gene3D" id="3.20.20.100">
    <property type="entry name" value="NADP-dependent oxidoreductase domain"/>
    <property type="match status" value="1"/>
</dbReference>